<dbReference type="Proteomes" id="UP000015241">
    <property type="component" value="Unassembled WGS sequence"/>
</dbReference>
<evidence type="ECO:0000256" key="5">
    <source>
        <dbReference type="ARBA" id="ARBA00023002"/>
    </source>
</evidence>
<dbReference type="InterPro" id="IPR017938">
    <property type="entry name" value="Riboflavin_synthase-like_b-brl"/>
</dbReference>
<dbReference type="SUPFAM" id="SSF52343">
    <property type="entry name" value="Ferredoxin reductase-like, C-terminal NADP-linked domain"/>
    <property type="match status" value="1"/>
</dbReference>
<keyword evidence="3" id="KW-0249">Electron transport</keyword>
<dbReference type="SFLD" id="SFLDG01169">
    <property type="entry name" value="NADPH_oxidase_subgroup_(NOX)"/>
    <property type="match status" value="1"/>
</dbReference>
<dbReference type="InterPro" id="IPR050369">
    <property type="entry name" value="RBOH/FRE"/>
</dbReference>
<dbReference type="GO" id="GO:0042554">
    <property type="term" value="P:superoxide anion generation"/>
    <property type="evidence" value="ECO:0007669"/>
    <property type="project" value="TreeGrafter"/>
</dbReference>
<dbReference type="Pfam" id="PF01794">
    <property type="entry name" value="Ferric_reduct"/>
    <property type="match status" value="1"/>
</dbReference>
<dbReference type="Pfam" id="PF08030">
    <property type="entry name" value="NAD_binding_6"/>
    <property type="match status" value="1"/>
</dbReference>
<keyword evidence="6" id="KW-0406">Ion transport</keyword>
<evidence type="ECO:0000256" key="2">
    <source>
        <dbReference type="ARBA" id="ARBA00022692"/>
    </source>
</evidence>
<dbReference type="GO" id="GO:0006811">
    <property type="term" value="P:monoatomic ion transport"/>
    <property type="evidence" value="ECO:0007669"/>
    <property type="project" value="UniProtKB-KW"/>
</dbReference>
<evidence type="ECO:0000256" key="4">
    <source>
        <dbReference type="ARBA" id="ARBA00022989"/>
    </source>
</evidence>
<dbReference type="InterPro" id="IPR013130">
    <property type="entry name" value="Fe3_Rdtase_TM_dom"/>
</dbReference>
<dbReference type="InterPro" id="IPR017927">
    <property type="entry name" value="FAD-bd_FR_type"/>
</dbReference>
<feature type="domain" description="FAD-binding FR-type" evidence="9">
    <location>
        <begin position="233"/>
        <end position="377"/>
    </location>
</feature>
<dbReference type="PROSITE" id="PS51384">
    <property type="entry name" value="FAD_FR"/>
    <property type="match status" value="1"/>
</dbReference>
<dbReference type="AlphaFoldDB" id="S8FRL6"/>
<dbReference type="InParanoid" id="S8FRL6"/>
<gene>
    <name evidence="10" type="ORF">FOMPIDRAFT_1022065</name>
</gene>
<evidence type="ECO:0000259" key="9">
    <source>
        <dbReference type="PROSITE" id="PS51384"/>
    </source>
</evidence>
<dbReference type="GO" id="GO:0016175">
    <property type="term" value="F:superoxide-generating NAD(P)H oxidase activity"/>
    <property type="evidence" value="ECO:0007669"/>
    <property type="project" value="TreeGrafter"/>
</dbReference>
<reference evidence="10 11" key="1">
    <citation type="journal article" date="2012" name="Science">
        <title>The Paleozoic origin of enzymatic lignin decomposition reconstructed from 31 fungal genomes.</title>
        <authorList>
            <person name="Floudas D."/>
            <person name="Binder M."/>
            <person name="Riley R."/>
            <person name="Barry K."/>
            <person name="Blanchette R.A."/>
            <person name="Henrissat B."/>
            <person name="Martinez A.T."/>
            <person name="Otillar R."/>
            <person name="Spatafora J.W."/>
            <person name="Yadav J.S."/>
            <person name="Aerts A."/>
            <person name="Benoit I."/>
            <person name="Boyd A."/>
            <person name="Carlson A."/>
            <person name="Copeland A."/>
            <person name="Coutinho P.M."/>
            <person name="de Vries R.P."/>
            <person name="Ferreira P."/>
            <person name="Findley K."/>
            <person name="Foster B."/>
            <person name="Gaskell J."/>
            <person name="Glotzer D."/>
            <person name="Gorecki P."/>
            <person name="Heitman J."/>
            <person name="Hesse C."/>
            <person name="Hori C."/>
            <person name="Igarashi K."/>
            <person name="Jurgens J.A."/>
            <person name="Kallen N."/>
            <person name="Kersten P."/>
            <person name="Kohler A."/>
            <person name="Kuees U."/>
            <person name="Kumar T.K.A."/>
            <person name="Kuo A."/>
            <person name="LaButti K."/>
            <person name="Larrondo L.F."/>
            <person name="Lindquist E."/>
            <person name="Ling A."/>
            <person name="Lombard V."/>
            <person name="Lucas S."/>
            <person name="Lundell T."/>
            <person name="Martin R."/>
            <person name="McLaughlin D.J."/>
            <person name="Morgenstern I."/>
            <person name="Morin E."/>
            <person name="Murat C."/>
            <person name="Nagy L.G."/>
            <person name="Nolan M."/>
            <person name="Ohm R.A."/>
            <person name="Patyshakuliyeva A."/>
            <person name="Rokas A."/>
            <person name="Ruiz-Duenas F.J."/>
            <person name="Sabat G."/>
            <person name="Salamov A."/>
            <person name="Samejima M."/>
            <person name="Schmutz J."/>
            <person name="Slot J.C."/>
            <person name="St John F."/>
            <person name="Stenlid J."/>
            <person name="Sun H."/>
            <person name="Sun S."/>
            <person name="Syed K."/>
            <person name="Tsang A."/>
            <person name="Wiebenga A."/>
            <person name="Young D."/>
            <person name="Pisabarro A."/>
            <person name="Eastwood D.C."/>
            <person name="Martin F."/>
            <person name="Cullen D."/>
            <person name="Grigoriev I.V."/>
            <person name="Hibbett D.S."/>
        </authorList>
    </citation>
    <scope>NUCLEOTIDE SEQUENCE</scope>
    <source>
        <strain evidence="11">FP-58527</strain>
    </source>
</reference>
<dbReference type="HOGENOM" id="CLU_005646_3_0_1"/>
<dbReference type="InterPro" id="IPR013121">
    <property type="entry name" value="Fe_red_NAD-bd_6"/>
</dbReference>
<keyword evidence="4 8" id="KW-1133">Transmembrane helix</keyword>
<keyword evidence="2 8" id="KW-0812">Transmembrane</keyword>
<evidence type="ECO:0000256" key="7">
    <source>
        <dbReference type="ARBA" id="ARBA00023136"/>
    </source>
</evidence>
<dbReference type="SUPFAM" id="SSF63380">
    <property type="entry name" value="Riboflavin synthase domain-like"/>
    <property type="match status" value="1"/>
</dbReference>
<evidence type="ECO:0000313" key="11">
    <source>
        <dbReference type="Proteomes" id="UP000015241"/>
    </source>
</evidence>
<evidence type="ECO:0000313" key="10">
    <source>
        <dbReference type="EMBL" id="EPT03876.1"/>
    </source>
</evidence>
<dbReference type="eggNOG" id="KOG0039">
    <property type="taxonomic scope" value="Eukaryota"/>
</dbReference>
<evidence type="ECO:0000256" key="6">
    <source>
        <dbReference type="ARBA" id="ARBA00023065"/>
    </source>
</evidence>
<feature type="transmembrane region" description="Helical" evidence="8">
    <location>
        <begin position="16"/>
        <end position="35"/>
    </location>
</feature>
<keyword evidence="7 8" id="KW-0472">Membrane</keyword>
<keyword evidence="6" id="KW-0813">Transport</keyword>
<dbReference type="Pfam" id="PF08022">
    <property type="entry name" value="FAD_binding_8"/>
    <property type="match status" value="1"/>
</dbReference>
<dbReference type="SFLD" id="SFLDS00052">
    <property type="entry name" value="Ferric_Reductase_Domain"/>
    <property type="match status" value="1"/>
</dbReference>
<dbReference type="InterPro" id="IPR013112">
    <property type="entry name" value="FAD-bd_8"/>
</dbReference>
<dbReference type="Gene3D" id="2.40.30.10">
    <property type="entry name" value="Translation factors"/>
    <property type="match status" value="1"/>
</dbReference>
<comment type="subcellular location">
    <subcellularLocation>
        <location evidence="1">Membrane</location>
        <topology evidence="1">Multi-pass membrane protein</topology>
    </subcellularLocation>
</comment>
<dbReference type="EMBL" id="KE504128">
    <property type="protein sequence ID" value="EPT03876.1"/>
    <property type="molecule type" value="Genomic_DNA"/>
</dbReference>
<dbReference type="OrthoDB" id="167398at2759"/>
<evidence type="ECO:0000256" key="8">
    <source>
        <dbReference type="SAM" id="Phobius"/>
    </source>
</evidence>
<proteinExistence type="predicted"/>
<dbReference type="STRING" id="743788.S8FRL6"/>
<accession>S8FRL6</accession>
<dbReference type="InterPro" id="IPR000778">
    <property type="entry name" value="Cyt_b245_heavy_chain"/>
</dbReference>
<keyword evidence="11" id="KW-1185">Reference proteome</keyword>
<organism evidence="10 11">
    <name type="scientific">Fomitopsis schrenkii</name>
    <name type="common">Brown rot fungus</name>
    <dbReference type="NCBI Taxonomy" id="2126942"/>
    <lineage>
        <taxon>Eukaryota</taxon>
        <taxon>Fungi</taxon>
        <taxon>Dikarya</taxon>
        <taxon>Basidiomycota</taxon>
        <taxon>Agaricomycotina</taxon>
        <taxon>Agaricomycetes</taxon>
        <taxon>Polyporales</taxon>
        <taxon>Fomitopsis</taxon>
    </lineage>
</organism>
<feature type="transmembrane region" description="Helical" evidence="8">
    <location>
        <begin position="139"/>
        <end position="160"/>
    </location>
</feature>
<keyword evidence="5" id="KW-0560">Oxidoreductase</keyword>
<dbReference type="PANTHER" id="PTHR11972">
    <property type="entry name" value="NADPH OXIDASE"/>
    <property type="match status" value="1"/>
</dbReference>
<evidence type="ECO:0000256" key="3">
    <source>
        <dbReference type="ARBA" id="ARBA00022982"/>
    </source>
</evidence>
<dbReference type="GO" id="GO:0043020">
    <property type="term" value="C:NADPH oxidase complex"/>
    <property type="evidence" value="ECO:0007669"/>
    <property type="project" value="TreeGrafter"/>
</dbReference>
<dbReference type="SFLD" id="SFLDG01168">
    <property type="entry name" value="Ferric_reductase_subgroup_(FRE"/>
    <property type="match status" value="1"/>
</dbReference>
<dbReference type="PANTHER" id="PTHR11972:SF39">
    <property type="entry name" value="FAD-BINDING FR-TYPE DOMAIN-CONTAINING PROTEIN"/>
    <property type="match status" value="1"/>
</dbReference>
<name>S8FRL6_FOMSC</name>
<feature type="transmembrane region" description="Helical" evidence="8">
    <location>
        <begin position="172"/>
        <end position="191"/>
    </location>
</feature>
<dbReference type="GO" id="GO:0006952">
    <property type="term" value="P:defense response"/>
    <property type="evidence" value="ECO:0007669"/>
    <property type="project" value="TreeGrafter"/>
</dbReference>
<feature type="transmembrane region" description="Helical" evidence="8">
    <location>
        <begin position="55"/>
        <end position="75"/>
    </location>
</feature>
<sequence>MTESWFRREFLTPRRLIFNVLFYGLQASFFSYGWWAQETNPKLAALNALTWSVWVSRGAGLVLAFLAGCILLPMMRNVIRVIRPKLVWLFPADENIWFHRQVAYALAFWSMVHTTAHYVNFFNVERTQVRVETAQDIHYMQAGGITGHFMLLVMVLMYTTAHHKVRHQCFEAFWYTHHLAFFWFLALYSHATGCFVRDSTNAEYVSTFPFYNPEFCLGYQSWRWTIWPGIAYFGERVYRVIRSRRATRLSKVLVHPSGAMELRIIKPSFKYVAGQWLFINIPEISQWQWHPFTITSAPEDPYVSVHIRQAGDWTYALGDRLGAGPSVVQAMTKAAMTGSEKDDSIYGTRGTYVELTTGTRDLPEVRIDGPFGAPAEDVFNVEVAVLVGAGIGVTPFASILKHIWYRQKRGTLMSLKRVEFFWVCRDAPSFGWFQTLLQEVEAAQVDPNFLHINIYLTQKIGEDMLWNIAVNDAGAAYDPLTLLRTRTMFGRPDWKHIYEQMRTTIEAGQYLPGTKSQLKTTVGTYFCGPTPLARAIKEACVTNTTPNINFSFYKEHF</sequence>
<protein>
    <recommendedName>
        <fullName evidence="9">FAD-binding FR-type domain-containing protein</fullName>
    </recommendedName>
</protein>
<dbReference type="Gene3D" id="3.40.50.80">
    <property type="entry name" value="Nucleotide-binding domain of ferredoxin-NADP reductase (FNR) module"/>
    <property type="match status" value="1"/>
</dbReference>
<dbReference type="CDD" id="cd06186">
    <property type="entry name" value="NOX_Duox_like_FAD_NADP"/>
    <property type="match status" value="1"/>
</dbReference>
<evidence type="ECO:0000256" key="1">
    <source>
        <dbReference type="ARBA" id="ARBA00004141"/>
    </source>
</evidence>
<dbReference type="PRINTS" id="PR00466">
    <property type="entry name" value="GP91PHOX"/>
</dbReference>
<dbReference type="InterPro" id="IPR039261">
    <property type="entry name" value="FNR_nucleotide-bd"/>
</dbReference>